<dbReference type="EMBL" id="FQUU01000008">
    <property type="protein sequence ID" value="SHF25804.1"/>
    <property type="molecule type" value="Genomic_DNA"/>
</dbReference>
<dbReference type="GO" id="GO:0005829">
    <property type="term" value="C:cytosol"/>
    <property type="evidence" value="ECO:0007669"/>
    <property type="project" value="TreeGrafter"/>
</dbReference>
<dbReference type="Gene3D" id="3.30.2080.10">
    <property type="entry name" value="GH92 mannosidase domain"/>
    <property type="match status" value="1"/>
</dbReference>
<dbReference type="FunFam" id="3.30.2080.10:FF:000001">
    <property type="entry name" value="Alpha-1,2-mannosidase subfamily"/>
    <property type="match status" value="1"/>
</dbReference>
<dbReference type="InterPro" id="IPR008928">
    <property type="entry name" value="6-hairpin_glycosidase_sf"/>
</dbReference>
<dbReference type="InterPro" id="IPR008979">
    <property type="entry name" value="Galactose-bd-like_sf"/>
</dbReference>
<feature type="domain" description="Glycosyl hydrolase family 92" evidence="5">
    <location>
        <begin position="259"/>
        <end position="716"/>
    </location>
</feature>
<evidence type="ECO:0000259" key="4">
    <source>
        <dbReference type="Pfam" id="PF00754"/>
    </source>
</evidence>
<dbReference type="PANTHER" id="PTHR12143">
    <property type="entry name" value="PEPTIDE N-GLYCANASE PNGASE -RELATED"/>
    <property type="match status" value="1"/>
</dbReference>
<dbReference type="SUPFAM" id="SSF48208">
    <property type="entry name" value="Six-hairpin glycosidases"/>
    <property type="match status" value="1"/>
</dbReference>
<evidence type="ECO:0000256" key="3">
    <source>
        <dbReference type="ARBA" id="ARBA00022837"/>
    </source>
</evidence>
<evidence type="ECO:0000313" key="8">
    <source>
        <dbReference type="EMBL" id="SHF25804.1"/>
    </source>
</evidence>
<dbReference type="InterPro" id="IPR012939">
    <property type="entry name" value="Glyco_hydro_92"/>
</dbReference>
<dbReference type="InterPro" id="IPR041371">
    <property type="entry name" value="GH92_N"/>
</dbReference>
<proteinExistence type="predicted"/>
<evidence type="ECO:0000259" key="7">
    <source>
        <dbReference type="Pfam" id="PF17678"/>
    </source>
</evidence>
<dbReference type="Gene3D" id="1.20.1610.10">
    <property type="entry name" value="alpha-1,2-mannosidases domains"/>
    <property type="match status" value="1"/>
</dbReference>
<dbReference type="Pfam" id="PF13290">
    <property type="entry name" value="CHB_HEX_C_1"/>
    <property type="match status" value="1"/>
</dbReference>
<evidence type="ECO:0000259" key="6">
    <source>
        <dbReference type="Pfam" id="PF13290"/>
    </source>
</evidence>
<feature type="domain" description="GH29D-like beta-sandwich" evidence="6">
    <location>
        <begin position="751"/>
        <end position="814"/>
    </location>
</feature>
<dbReference type="Pfam" id="PF17678">
    <property type="entry name" value="Glyco_hydro_92N"/>
    <property type="match status" value="1"/>
</dbReference>
<dbReference type="GO" id="GO:0006516">
    <property type="term" value="P:glycoprotein catabolic process"/>
    <property type="evidence" value="ECO:0007669"/>
    <property type="project" value="TreeGrafter"/>
</dbReference>
<dbReference type="Gene3D" id="2.60.120.260">
    <property type="entry name" value="Galactose-binding domain-like"/>
    <property type="match status" value="1"/>
</dbReference>
<accession>A0A1M5A6M7</accession>
<dbReference type="Proteomes" id="UP000184048">
    <property type="component" value="Unassembled WGS sequence"/>
</dbReference>
<sequence>MGWRRFSFGVMLFIFTNAVGQKNYSLLVNPFIGTGGHGHTYPGASMPFGMMQLSPDTRLEGWDGCGGYHYSDSIIYGFSHTHLSGTGIADYCDILLMPFTGEVKWKNKEYASPFSHKNEKAHAGYYEVLLDKNNIKVALTTSTRSGMHEYSFPNNASEGNILLDLQHRDQVLESSLEILNAYEVRGMRRSSSWATNQSVFFYMKFEKPFKDYGIAVNDTLQKGIKIATGNNIKSYFSFDLTGDKKLHVKIGISGVSMENAKLNLDTEIPDWDFNKLKSIAENTWNKELGKIDVKGGSADQQTVFYTALYHACLAPNTYTDINGQYRGTDLKIHKADNFTNYSVFSLWDTHRSLHPLMTIINRKRTNDWINTFLAQYKYGGMLPVWELSGNETFCMIGYHSVPVIVDAYQKGIRDFDAQMALKAMTNYAESDRFGLKEYGNLGFVSNDIDHESASKTVEYAYDDWCISQLAKWIGNDSVYRKYSLRAQNYKNLFDPSTKHIRGKVQGMWYSPFKATEVNNFFTEGNSWHYSFTAQQDIDGLIKLHGSREAFAKKLEELFTTTENLSGRDQADVTGLIGQYAQGNEPSHHMAYLFNYAGKPWRTQELIHRIGTDFYTNSPDGLIGNEDCGQMSAWYVLNAMGFYEVTPGSGIYALGTPMFDEVKVHLENTKTFFIKAQNRSSGNFYVNSVSLNGKLLPGTYFRHADLSNGGELIFTMSNKPNYGRGVKEKDIPHSSIVDGKFVAVPYFDMNTNKFKQSLSVKMGTLDKQAAIYYKLDAKESQASAFTRYTKPFTINNTCKVSFYSENNGSKSAVVTQSFYKVPSDRTITVMSEVNPMYTAGGEQALIDGITGTKNWKTGEWQSYFDKDFVALIDLKSLRPINHVGIHVLQDVSPWIVYPKEVIFESSTDGKVFQPLTTVRNKISTEDKGPAVQELGVDVKANARYIKVTAKNGGVLPAWHESAGQPTHIFIDEILIR</sequence>
<dbReference type="FunFam" id="1.20.1050.60:FF:000001">
    <property type="entry name" value="Putative alpha-1,2-mannosidase"/>
    <property type="match status" value="1"/>
</dbReference>
<comment type="cofactor">
    <cofactor evidence="1">
        <name>Ca(2+)</name>
        <dbReference type="ChEBI" id="CHEBI:29108"/>
    </cofactor>
</comment>
<evidence type="ECO:0000259" key="5">
    <source>
        <dbReference type="Pfam" id="PF07971"/>
    </source>
</evidence>
<dbReference type="Pfam" id="PF00754">
    <property type="entry name" value="F5_F8_type_C"/>
    <property type="match status" value="1"/>
</dbReference>
<evidence type="ECO:0000313" key="9">
    <source>
        <dbReference type="Proteomes" id="UP000184048"/>
    </source>
</evidence>
<evidence type="ECO:0000256" key="2">
    <source>
        <dbReference type="ARBA" id="ARBA00011245"/>
    </source>
</evidence>
<dbReference type="InterPro" id="IPR000421">
    <property type="entry name" value="FA58C"/>
</dbReference>
<dbReference type="RefSeq" id="WP_072835339.1">
    <property type="nucleotide sequence ID" value="NZ_FQUU01000008.1"/>
</dbReference>
<dbReference type="GO" id="GO:0030246">
    <property type="term" value="F:carbohydrate binding"/>
    <property type="evidence" value="ECO:0007669"/>
    <property type="project" value="InterPro"/>
</dbReference>
<gene>
    <name evidence="8" type="ORF">SAMN02745131_02155</name>
</gene>
<comment type="subunit">
    <text evidence="2">Monomer.</text>
</comment>
<keyword evidence="9" id="KW-1185">Reference proteome</keyword>
<feature type="domain" description="Glycosyl hydrolase family 92 N-terminal" evidence="7">
    <location>
        <begin position="27"/>
        <end position="253"/>
    </location>
</feature>
<dbReference type="GO" id="GO:0005975">
    <property type="term" value="P:carbohydrate metabolic process"/>
    <property type="evidence" value="ECO:0007669"/>
    <property type="project" value="InterPro"/>
</dbReference>
<protein>
    <submittedName>
        <fullName evidence="8">Alpha-1,2-mannosidase, putative</fullName>
    </submittedName>
</protein>
<dbReference type="Gene3D" id="1.20.1050.60">
    <property type="entry name" value="alpha-1,2-mannosidase"/>
    <property type="match status" value="1"/>
</dbReference>
<dbReference type="GO" id="GO:0000224">
    <property type="term" value="F:peptide-N4-(N-acetyl-beta-glucosaminyl)asparagine amidase activity"/>
    <property type="evidence" value="ECO:0007669"/>
    <property type="project" value="TreeGrafter"/>
</dbReference>
<dbReference type="InterPro" id="IPR059177">
    <property type="entry name" value="GH29D-like_dom"/>
</dbReference>
<dbReference type="STRING" id="1121884.SAMN02745131_02155"/>
<dbReference type="Gene3D" id="2.70.98.10">
    <property type="match status" value="1"/>
</dbReference>
<evidence type="ECO:0000256" key="1">
    <source>
        <dbReference type="ARBA" id="ARBA00001913"/>
    </source>
</evidence>
<dbReference type="NCBIfam" id="TIGR01180">
    <property type="entry name" value="aman2_put"/>
    <property type="match status" value="1"/>
</dbReference>
<feature type="domain" description="F5/8 type C" evidence="4">
    <location>
        <begin position="829"/>
        <end position="950"/>
    </location>
</feature>
<dbReference type="AlphaFoldDB" id="A0A1M5A6M7"/>
<dbReference type="InterPro" id="IPR014718">
    <property type="entry name" value="GH-type_carb-bd"/>
</dbReference>
<name>A0A1M5A6M7_9BACT</name>
<organism evidence="8 9">
    <name type="scientific">Flavisolibacter ginsengisoli DSM 18119</name>
    <dbReference type="NCBI Taxonomy" id="1121884"/>
    <lineage>
        <taxon>Bacteria</taxon>
        <taxon>Pseudomonadati</taxon>
        <taxon>Bacteroidota</taxon>
        <taxon>Chitinophagia</taxon>
        <taxon>Chitinophagales</taxon>
        <taxon>Chitinophagaceae</taxon>
        <taxon>Flavisolibacter</taxon>
    </lineage>
</organism>
<dbReference type="InterPro" id="IPR050883">
    <property type="entry name" value="PNGase"/>
</dbReference>
<dbReference type="Pfam" id="PF07971">
    <property type="entry name" value="Glyco_hydro_92"/>
    <property type="match status" value="1"/>
</dbReference>
<dbReference type="OrthoDB" id="9762711at2"/>
<dbReference type="InterPro" id="IPR005887">
    <property type="entry name" value="GH92_a_mannosidase_put"/>
</dbReference>
<dbReference type="PANTHER" id="PTHR12143:SF39">
    <property type="entry name" value="SECRETED PROTEIN"/>
    <property type="match status" value="1"/>
</dbReference>
<dbReference type="SUPFAM" id="SSF49785">
    <property type="entry name" value="Galactose-binding domain-like"/>
    <property type="match status" value="1"/>
</dbReference>
<keyword evidence="3" id="KW-0106">Calcium</keyword>
<reference evidence="8 9" key="1">
    <citation type="submission" date="2016-11" db="EMBL/GenBank/DDBJ databases">
        <authorList>
            <person name="Jaros S."/>
            <person name="Januszkiewicz K."/>
            <person name="Wedrychowicz H."/>
        </authorList>
    </citation>
    <scope>NUCLEOTIDE SEQUENCE [LARGE SCALE GENOMIC DNA]</scope>
    <source>
        <strain evidence="8 9">DSM 18119</strain>
    </source>
</reference>